<keyword evidence="1 2" id="KW-0349">Heme</keyword>
<dbReference type="EMBL" id="AM472203">
    <property type="protein sequence ID" value="CAN66039.1"/>
    <property type="molecule type" value="Genomic_DNA"/>
</dbReference>
<dbReference type="GO" id="GO:0020037">
    <property type="term" value="F:heme binding"/>
    <property type="evidence" value="ECO:0007669"/>
    <property type="project" value="InterPro"/>
</dbReference>
<sequence length="421" mass="48621">MNEEMKALQIDLPIGKIPVGCRWVFTIKYKVDGTVEWLRKSLYGLKQSPRAWFGRFTSFMKSIGYKQSNSYHTLFLKHNKEQIIALIVCVDDMIVIGNDYEEMKTLQEHLAHDFEMKDLDKLKYFLGIEVSRSKKAYALSVVCQFMHSPSKEHMNVVIHILRYLKSSPGKGILFTKGDNLDINGYTDADWAGSIQDRCSTSWYFTFKVVARSNAEAEYKGMAKAICELLWIRNLVKDLHIKQVSPMKLYCDNKAACDIAHNPVQHDRTKYVEVGRHFIKEKLESKLIEVPHVRSQDQLADVLTKAMSNQAMSEMLKNPRVMEKAQAERFYPERFLDSSIDYKCTDFGYVPFGAGRRICPGIPFAMPYIELPLAHLLYHFDWKLPKGIKAEDLDMTEAFCLAVCRKQDLHLIPIPYNPLHAQ</sequence>
<feature type="domain" description="Reverse transcriptase Ty1/copia-type" evidence="3">
    <location>
        <begin position="35"/>
        <end position="141"/>
    </location>
</feature>
<evidence type="ECO:0000259" key="3">
    <source>
        <dbReference type="Pfam" id="PF07727"/>
    </source>
</evidence>
<name>A5BV16_VITVI</name>
<dbReference type="InterPro" id="IPR017972">
    <property type="entry name" value="Cyt_P450_CS"/>
</dbReference>
<evidence type="ECO:0000256" key="1">
    <source>
        <dbReference type="PIRSR" id="PIRSR602401-1"/>
    </source>
</evidence>
<dbReference type="Gene3D" id="1.10.630.10">
    <property type="entry name" value="Cytochrome P450"/>
    <property type="match status" value="1"/>
</dbReference>
<organism evidence="4">
    <name type="scientific">Vitis vinifera</name>
    <name type="common">Grape</name>
    <dbReference type="NCBI Taxonomy" id="29760"/>
    <lineage>
        <taxon>Eukaryota</taxon>
        <taxon>Viridiplantae</taxon>
        <taxon>Streptophyta</taxon>
        <taxon>Embryophyta</taxon>
        <taxon>Tracheophyta</taxon>
        <taxon>Spermatophyta</taxon>
        <taxon>Magnoliopsida</taxon>
        <taxon>eudicotyledons</taxon>
        <taxon>Gunneridae</taxon>
        <taxon>Pentapetalae</taxon>
        <taxon>rosids</taxon>
        <taxon>Vitales</taxon>
        <taxon>Vitaceae</taxon>
        <taxon>Viteae</taxon>
        <taxon>Vitis</taxon>
    </lineage>
</organism>
<dbReference type="AlphaFoldDB" id="A5BV16"/>
<keyword evidence="2" id="KW-0560">Oxidoreductase</keyword>
<dbReference type="InterPro" id="IPR013103">
    <property type="entry name" value="RVT_2"/>
</dbReference>
<dbReference type="PANTHER" id="PTHR11439:SF467">
    <property type="entry name" value="INTEGRASE CATALYTIC DOMAIN-CONTAINING PROTEIN"/>
    <property type="match status" value="1"/>
</dbReference>
<keyword evidence="1 2" id="KW-0408">Iron</keyword>
<dbReference type="SUPFAM" id="SSF48264">
    <property type="entry name" value="Cytochrome P450"/>
    <property type="match status" value="1"/>
</dbReference>
<feature type="binding site" description="axial binding residue" evidence="1">
    <location>
        <position position="358"/>
    </location>
    <ligand>
        <name>heme</name>
        <dbReference type="ChEBI" id="CHEBI:30413"/>
    </ligand>
    <ligandPart>
        <name>Fe</name>
        <dbReference type="ChEBI" id="CHEBI:18248"/>
    </ligandPart>
</feature>
<dbReference type="Pfam" id="PF00067">
    <property type="entry name" value="p450"/>
    <property type="match status" value="1"/>
</dbReference>
<evidence type="ECO:0000256" key="2">
    <source>
        <dbReference type="RuleBase" id="RU000461"/>
    </source>
</evidence>
<protein>
    <recommendedName>
        <fullName evidence="3">Reverse transcriptase Ty1/copia-type domain-containing protein</fullName>
    </recommendedName>
</protein>
<proteinExistence type="inferred from homology"/>
<accession>A5BV16</accession>
<gene>
    <name evidence="4" type="ORF">VITISV_035755</name>
</gene>
<dbReference type="InterPro" id="IPR002401">
    <property type="entry name" value="Cyt_P450_E_grp-I"/>
</dbReference>
<dbReference type="SUPFAM" id="SSF56672">
    <property type="entry name" value="DNA/RNA polymerases"/>
    <property type="match status" value="1"/>
</dbReference>
<comment type="similarity">
    <text evidence="2">Belongs to the cytochrome P450 family.</text>
</comment>
<reference evidence="4" key="1">
    <citation type="journal article" date="2007" name="PLoS ONE">
        <title>The first genome sequence of an elite grapevine cultivar (Pinot noir Vitis vinifera L.): coping with a highly heterozygous genome.</title>
        <authorList>
            <person name="Velasco R."/>
            <person name="Zharkikh A."/>
            <person name="Troggio M."/>
            <person name="Cartwright D.A."/>
            <person name="Cestaro A."/>
            <person name="Pruss D."/>
            <person name="Pindo M."/>
            <person name="FitzGerald L.M."/>
            <person name="Vezzulli S."/>
            <person name="Reid J."/>
            <person name="Malacarne G."/>
            <person name="Iliev D."/>
            <person name="Coppola G."/>
            <person name="Wardell B."/>
            <person name="Micheletti D."/>
            <person name="Macalma T."/>
            <person name="Facci M."/>
            <person name="Mitchell J.T."/>
            <person name="Perazzolli M."/>
            <person name="Eldredge G."/>
            <person name="Gatto P."/>
            <person name="Oyzerski R."/>
            <person name="Moretto M."/>
            <person name="Gutin N."/>
            <person name="Stefanini M."/>
            <person name="Chen Y."/>
            <person name="Segala C."/>
            <person name="Davenport C."/>
            <person name="Dematte L."/>
            <person name="Mraz A."/>
            <person name="Battilana J."/>
            <person name="Stormo K."/>
            <person name="Costa F."/>
            <person name="Tao Q."/>
            <person name="Si-Ammour A."/>
            <person name="Harkins T."/>
            <person name="Lackey A."/>
            <person name="Perbost C."/>
            <person name="Taillon B."/>
            <person name="Stella A."/>
            <person name="Solovyev V."/>
            <person name="Fawcett J.A."/>
            <person name="Sterck L."/>
            <person name="Vandepoele K."/>
            <person name="Grando S.M."/>
            <person name="Toppo S."/>
            <person name="Moser C."/>
            <person name="Lanchbury J."/>
            <person name="Bogden R."/>
            <person name="Skolnick M."/>
            <person name="Sgaramella V."/>
            <person name="Bhatnagar S.K."/>
            <person name="Fontana P."/>
            <person name="Gutin A."/>
            <person name="Van de Peer Y."/>
            <person name="Salamini F."/>
            <person name="Viola R."/>
        </authorList>
    </citation>
    <scope>NUCLEOTIDE SEQUENCE</scope>
</reference>
<keyword evidence="1 2" id="KW-0479">Metal-binding</keyword>
<dbReference type="GO" id="GO:0005506">
    <property type="term" value="F:iron ion binding"/>
    <property type="evidence" value="ECO:0007669"/>
    <property type="project" value="InterPro"/>
</dbReference>
<dbReference type="GO" id="GO:0004497">
    <property type="term" value="F:monooxygenase activity"/>
    <property type="evidence" value="ECO:0007669"/>
    <property type="project" value="UniProtKB-KW"/>
</dbReference>
<evidence type="ECO:0000313" key="4">
    <source>
        <dbReference type="EMBL" id="CAN66039.1"/>
    </source>
</evidence>
<keyword evidence="2" id="KW-0503">Monooxygenase</keyword>
<dbReference type="GO" id="GO:0016705">
    <property type="term" value="F:oxidoreductase activity, acting on paired donors, with incorporation or reduction of molecular oxygen"/>
    <property type="evidence" value="ECO:0007669"/>
    <property type="project" value="InterPro"/>
</dbReference>
<dbReference type="Pfam" id="PF07727">
    <property type="entry name" value="RVT_2"/>
    <property type="match status" value="1"/>
</dbReference>
<dbReference type="PRINTS" id="PR00463">
    <property type="entry name" value="EP450I"/>
</dbReference>
<dbReference type="InterPro" id="IPR001128">
    <property type="entry name" value="Cyt_P450"/>
</dbReference>
<dbReference type="CDD" id="cd09272">
    <property type="entry name" value="RNase_HI_RT_Ty1"/>
    <property type="match status" value="1"/>
</dbReference>
<dbReference type="InterPro" id="IPR036396">
    <property type="entry name" value="Cyt_P450_sf"/>
</dbReference>
<dbReference type="InterPro" id="IPR043502">
    <property type="entry name" value="DNA/RNA_pol_sf"/>
</dbReference>
<dbReference type="PROSITE" id="PS00086">
    <property type="entry name" value="CYTOCHROME_P450"/>
    <property type="match status" value="1"/>
</dbReference>
<comment type="cofactor">
    <cofactor evidence="1">
        <name>heme</name>
        <dbReference type="ChEBI" id="CHEBI:30413"/>
    </cofactor>
</comment>
<dbReference type="PANTHER" id="PTHR11439">
    <property type="entry name" value="GAG-POL-RELATED RETROTRANSPOSON"/>
    <property type="match status" value="1"/>
</dbReference>